<dbReference type="SMART" id="SM01032">
    <property type="entry name" value="BHD_3"/>
    <property type="match status" value="1"/>
</dbReference>
<dbReference type="InterPro" id="IPR036985">
    <property type="entry name" value="Transglutaminase-like_sf"/>
</dbReference>
<evidence type="ECO:0000259" key="23">
    <source>
        <dbReference type="SMART" id="SM00727"/>
    </source>
</evidence>
<dbReference type="SMART" id="SM01030">
    <property type="entry name" value="BHD_1"/>
    <property type="match status" value="1"/>
</dbReference>
<keyword evidence="7" id="KW-0812">Transmembrane</keyword>
<evidence type="ECO:0000256" key="10">
    <source>
        <dbReference type="ARBA" id="ARBA00022780"/>
    </source>
</evidence>
<evidence type="ECO:0000256" key="9">
    <source>
        <dbReference type="ARBA" id="ARBA00022763"/>
    </source>
</evidence>
<feature type="domain" description="STI1" evidence="23">
    <location>
        <begin position="310"/>
        <end position="344"/>
    </location>
</feature>
<dbReference type="GO" id="GO:0003684">
    <property type="term" value="F:damaged DNA binding"/>
    <property type="evidence" value="ECO:0007669"/>
    <property type="project" value="InterPro"/>
</dbReference>
<dbReference type="EMBL" id="LR999456">
    <property type="protein sequence ID" value="CAE6104886.1"/>
    <property type="molecule type" value="Genomic_DNA"/>
</dbReference>
<feature type="compositionally biased region" description="Basic and acidic residues" evidence="22">
    <location>
        <begin position="521"/>
        <end position="530"/>
    </location>
</feature>
<evidence type="ECO:0000256" key="11">
    <source>
        <dbReference type="ARBA" id="ARBA00022927"/>
    </source>
</evidence>
<evidence type="ECO:0000256" key="15">
    <source>
        <dbReference type="ARBA" id="ARBA00023204"/>
    </source>
</evidence>
<organism evidence="27 28">
    <name type="scientific">Arabidopsis arenosa</name>
    <name type="common">Sand rock-cress</name>
    <name type="synonym">Cardaminopsis arenosa</name>
    <dbReference type="NCBI Taxonomy" id="38785"/>
    <lineage>
        <taxon>Eukaryota</taxon>
        <taxon>Viridiplantae</taxon>
        <taxon>Streptophyta</taxon>
        <taxon>Embryophyta</taxon>
        <taxon>Tracheophyta</taxon>
        <taxon>Spermatophyta</taxon>
        <taxon>Magnoliopsida</taxon>
        <taxon>eudicotyledons</taxon>
        <taxon>Gunneridae</taxon>
        <taxon>Pentapetalae</taxon>
        <taxon>rosids</taxon>
        <taxon>malvids</taxon>
        <taxon>Brassicales</taxon>
        <taxon>Brassicaceae</taxon>
        <taxon>Camelineae</taxon>
        <taxon>Arabidopsis</taxon>
    </lineage>
</organism>
<dbReference type="FunFam" id="3.40.50.1820:FF:000072">
    <property type="entry name" value="Serine carboxypeptidase-like 19"/>
    <property type="match status" value="1"/>
</dbReference>
<dbReference type="InterPro" id="IPR042488">
    <property type="entry name" value="Rad4_BHD3_sf"/>
</dbReference>
<comment type="similarity">
    <text evidence="2">Belongs to the peptidase S10 family.</text>
</comment>
<dbReference type="InterPro" id="IPR018327">
    <property type="entry name" value="BHD_2"/>
</dbReference>
<evidence type="ECO:0000256" key="2">
    <source>
        <dbReference type="ARBA" id="ARBA00009431"/>
    </source>
</evidence>
<feature type="region of interest" description="Disordered" evidence="22">
    <location>
        <begin position="78"/>
        <end position="101"/>
    </location>
</feature>
<dbReference type="Proteomes" id="UP000682877">
    <property type="component" value="Chromosome 6"/>
</dbReference>
<evidence type="ECO:0000256" key="22">
    <source>
        <dbReference type="SAM" id="MobiDB-lite"/>
    </source>
</evidence>
<evidence type="ECO:0000313" key="28">
    <source>
        <dbReference type="Proteomes" id="UP000682877"/>
    </source>
</evidence>
<evidence type="ECO:0000256" key="13">
    <source>
        <dbReference type="ARBA" id="ARBA00022989"/>
    </source>
</evidence>
<dbReference type="InterPro" id="IPR004583">
    <property type="entry name" value="DNA_repair_Rad4"/>
</dbReference>
<feature type="compositionally biased region" description="Low complexity" evidence="22">
    <location>
        <begin position="147"/>
        <end position="160"/>
    </location>
</feature>
<dbReference type="InterPro" id="IPR018328">
    <property type="entry name" value="Rad4_beta-hairpin_dom3"/>
</dbReference>
<dbReference type="Pfam" id="PF01841">
    <property type="entry name" value="Transglut_core"/>
    <property type="match status" value="1"/>
</dbReference>
<dbReference type="SMART" id="SM00727">
    <property type="entry name" value="STI1"/>
    <property type="match status" value="2"/>
</dbReference>
<keyword evidence="4" id="KW-0813">Transport</keyword>
<feature type="domain" description="STI1" evidence="23">
    <location>
        <begin position="386"/>
        <end position="425"/>
    </location>
</feature>
<dbReference type="GO" id="GO:0006508">
    <property type="term" value="P:proteolysis"/>
    <property type="evidence" value="ECO:0007669"/>
    <property type="project" value="InterPro"/>
</dbReference>
<evidence type="ECO:0000256" key="5">
    <source>
        <dbReference type="ARBA" id="ARBA00022528"/>
    </source>
</evidence>
<dbReference type="InterPro" id="IPR038765">
    <property type="entry name" value="Papain-like_cys_pep_sf"/>
</dbReference>
<evidence type="ECO:0000259" key="25">
    <source>
        <dbReference type="SMART" id="SM01031"/>
    </source>
</evidence>
<feature type="compositionally biased region" description="Basic and acidic residues" evidence="22">
    <location>
        <begin position="912"/>
        <end position="923"/>
    </location>
</feature>
<dbReference type="InterPro" id="IPR006636">
    <property type="entry name" value="STI1_HS-bd"/>
</dbReference>
<evidence type="ECO:0000256" key="21">
    <source>
        <dbReference type="SAM" id="Coils"/>
    </source>
</evidence>
<dbReference type="GO" id="GO:0006289">
    <property type="term" value="P:nucleotide-excision repair"/>
    <property type="evidence" value="ECO:0007669"/>
    <property type="project" value="InterPro"/>
</dbReference>
<dbReference type="Gene3D" id="3.40.50.1820">
    <property type="entry name" value="alpha/beta hydrolase"/>
    <property type="match status" value="2"/>
</dbReference>
<feature type="domain" description="Rad4 beta-hairpin" evidence="25">
    <location>
        <begin position="1172"/>
        <end position="1235"/>
    </location>
</feature>
<dbReference type="Gene3D" id="2.20.20.110">
    <property type="entry name" value="Rad4, beta-hairpin domain BHD1"/>
    <property type="match status" value="1"/>
</dbReference>
<feature type="region of interest" description="Disordered" evidence="22">
    <location>
        <begin position="147"/>
        <end position="295"/>
    </location>
</feature>
<dbReference type="SUPFAM" id="SSF53474">
    <property type="entry name" value="alpha/beta-Hydrolases"/>
    <property type="match status" value="2"/>
</dbReference>
<dbReference type="Pfam" id="PF10404">
    <property type="entry name" value="BHD_2"/>
    <property type="match status" value="1"/>
</dbReference>
<evidence type="ECO:0000256" key="3">
    <source>
        <dbReference type="ARBA" id="ARBA00009525"/>
    </source>
</evidence>
<keyword evidence="21" id="KW-0175">Coiled coil</keyword>
<dbReference type="InterPro" id="IPR018325">
    <property type="entry name" value="Rad4/PNGase_transGLS-fold"/>
</dbReference>
<protein>
    <recommendedName>
        <fullName evidence="19">Protein TIC 40, chloroplastic</fullName>
    </recommendedName>
    <alternativeName>
        <fullName evidence="20">Translocon at the inner envelope membrane of chloroplasts 40</fullName>
    </alternativeName>
</protein>
<keyword evidence="10" id="KW-1001">Plastid inner membrane</keyword>
<keyword evidence="12" id="KW-0809">Transit peptide</keyword>
<dbReference type="FunFam" id="1.10.260.100:FF:000008">
    <property type="entry name" value="Protein TIC 40, chloroplastic"/>
    <property type="match status" value="1"/>
</dbReference>
<comment type="similarity">
    <text evidence="3">Belongs to the XPC family.</text>
</comment>
<evidence type="ECO:0000256" key="7">
    <source>
        <dbReference type="ARBA" id="ARBA00022692"/>
    </source>
</evidence>
<evidence type="ECO:0000256" key="19">
    <source>
        <dbReference type="ARBA" id="ARBA00070821"/>
    </source>
</evidence>
<keyword evidence="6" id="KW-0934">Plastid</keyword>
<evidence type="ECO:0000256" key="1">
    <source>
        <dbReference type="ARBA" id="ARBA00004123"/>
    </source>
</evidence>
<dbReference type="FunFam" id="2.20.20.110:FF:000002">
    <property type="entry name" value="DNA repair protein Rad4 family"/>
    <property type="match status" value="1"/>
</dbReference>
<name>A0A8S2AHX5_ARAAE</name>
<dbReference type="GO" id="GO:0009706">
    <property type="term" value="C:chloroplast inner membrane"/>
    <property type="evidence" value="ECO:0007669"/>
    <property type="project" value="UniProtKB-SubCell"/>
</dbReference>
<dbReference type="Gene3D" id="1.10.260.100">
    <property type="match status" value="1"/>
</dbReference>
<feature type="region of interest" description="Disordered" evidence="22">
    <location>
        <begin position="506"/>
        <end position="543"/>
    </location>
</feature>
<dbReference type="SMART" id="SM01031">
    <property type="entry name" value="BHD_2"/>
    <property type="match status" value="1"/>
</dbReference>
<keyword evidence="16" id="KW-0539">Nucleus</keyword>
<evidence type="ECO:0000259" key="26">
    <source>
        <dbReference type="SMART" id="SM01032"/>
    </source>
</evidence>
<comment type="subcellular location">
    <subcellularLocation>
        <location evidence="1">Nucleus</location>
    </subcellularLocation>
    <subcellularLocation>
        <location evidence="18">Plastid</location>
        <location evidence="18">Chloroplast inner membrane</location>
        <topology evidence="18">Single-pass membrane protein</topology>
    </subcellularLocation>
</comment>
<dbReference type="FunFam" id="3.30.70.2460:FF:000001">
    <property type="entry name" value="DNA repair protein Rad4 family"/>
    <property type="match status" value="1"/>
</dbReference>
<keyword evidence="11" id="KW-0653">Protein transport</keyword>
<dbReference type="InterPro" id="IPR018326">
    <property type="entry name" value="Rad4_beta-hairpin_dom1"/>
</dbReference>
<dbReference type="GO" id="GO:0015031">
    <property type="term" value="P:protein transport"/>
    <property type="evidence" value="ECO:0007669"/>
    <property type="project" value="UniProtKB-KW"/>
</dbReference>
<comment type="function">
    <text evidence="17">Involved in protein precursor import into chloroplasts. Part of the motor complex consisting of a co-chaperone (TIC40) and a chaperone (HSP93) associated with the import channel (TIC110). Causes the release of bound transit peptides from TIC110 and stimulates ATP hydrolysis by HSP93. Involved in reinsertion of proteins from the chloroplast stroma into the inner membrane.</text>
</comment>
<keyword evidence="28" id="KW-1185">Reference proteome</keyword>
<gene>
    <name evidence="27" type="ORF">AARE701A_LOCUS15412</name>
</gene>
<feature type="region of interest" description="Disordered" evidence="22">
    <location>
        <begin position="885"/>
        <end position="923"/>
    </location>
</feature>
<sequence length="1895" mass="209616">MENLTLVSCSASSPKLLIGCNFTSSLKNPTGFSRRTPKIILRCSKISASAQSQSPSSRPDNTGEIVVMKQRSKAFASIFSSSRDQQTTSVASPSVPVPPPSSSTIGSPLFWIGVGVGLSALFSLVTSNLKKYAMQTAMKTMMNQMNTQNSQFNNPGFPSGSPFPFPFPPQTSPTSSPFQSQSQSSGATVDVTATKVDTPPSTKPKPTPAKDIEVDKPSVVLEASKEKNEEKNYAFEDISPEETTKESPFSNYAEVSETSSPKETRLFEDVLQNGAGPANGATASEVFQSLGGGKGGPGLSVEALEKMMEDPTVQKMVYPYLPEEMRNPETFKWMLKNPQYRQQLQDMLNNMSGSGEWDKRMTDTLKNFDLNSPEVKQQFNQIGLTPEEVISKIMENPDVAMAFQNPRVQAALMECSENPMNIMKYQNDKEVMDVFNKISQLFPGMTEINDPYRSTSLGVGEGFVSRTSGELAREILGSVEEFLSPTAVRRMIESWGSLEEIKMKSRSESKNGRLASASREAVNKVLDRSSARGSRGKKKQDDNCDSAKVCSSIHANNIIVNLISLRVLKMLGATNSIDCFQGFLEDCEVRGTTNQLSMAVGSYYPCPMHKDFLGKVRDKGVNGKGKHAVEARLTDNVLEERECGTVDVTNVDDDEMNDSDWEDCPIPSLDSTVDVNIDDTRELTIEFDDDVPDAKKQKNAYRATAEDKERAELVHKVHLLCLLARGRIVDDACNDPLIQAALLSLLPSYLTKVSNLEKVTVKDIAPLLRWVRENFSVGCSPSSEKSFRTSLAFALESRKGTAEELAALAVALLRALKLTTRFVSILDVASLKPGADRDESSGQNRAKMKHGIFRTSTLMVPKQQAIASHPKKSFSHVKNKSLFETSEPQRGNPLGSDQLQDNAVNSSCEAGMSRKSDGTRRKGDVEFERQIAMALSATANNQQSSQVNNKKKIREITKASDSSSVSDQVISTAIGSKKVDSPLCWAEVYCNGENMDGRWVHVDAVNGMINAEQNVEAAAAACKTVLRYVVAFAGGGAKDVTRRYCTKWHTISPKRVCSVWWDMVLAPLIHLESAATHNEDIALINFNSLNPVANRASSSSASFGIRSALEDMELATRALTEPLPTNQQAYKTHEIYAIEKWLHKNQILHPKGPVLGFCSGHPVYPRTCVQTLKTKERWLRDGLQLKANEVPSKILKRNSKFKKSKDLGDGDNNINGGSYCMELYGKWQMEPLCLPHAVNGIVPKNERGQVDVWSEKCLPPGTVHLRFPRIFSVAKRFGIDYAPAMVGFEYRSGGATPIFEGIVVCTEFKDTILEAYAEEQEKREEEERRRDEAQAASRWYQLLSSILTRERLKSRYANNSNDVETKSLEVNSDTVVKAKNVKAPEKQRVAKRGEKSRFLPGFEGPLPFELETGYIDPLLLWLSGGPGCSSTTGLFFENGPVTFKVDGYNGGSPTLLSTTYSWTKVANIIFLDQPVGTGFSYAKTQLLETPSDSGEAKRIHEFMRKWLSKHTEFISNPFYVGGDSYSGKVIPATVQEISKDHCAKFCPPQEDTLKNSYLQSRRFHLLIAMYIGVGEEEEVQLFYYFIKSENNPKEDPLLLWLSGGPGCSSISGLLLENGPVTLKVDDYNGGSPTLVSTTYAWTKVANMIFLDQPVGTGFSYATTQLLDTPSDSGEAKRIHEFLRKWLSKHTEFISNPLYVGGDSYSGKIVPATVQEISKGNDLGFEHQINLQGYVLGNPATNTECEKNYQIPFAHGMALISDELYESLTRSCKGNYANVDPLNIECLNLIEEFQKCISGINLAYILEPLCKMASSPRRYIEELVLANPSVPSTDCYGSIGKWVRCYVGIPYNKNIKSSVPYHMNNSIKGYRSLIYREVDIQQNINQMKALSCFRGG</sequence>
<dbReference type="Pfam" id="PF03835">
    <property type="entry name" value="Rad4"/>
    <property type="match status" value="1"/>
</dbReference>
<keyword evidence="13" id="KW-1133">Transmembrane helix</keyword>
<dbReference type="GO" id="GO:0071942">
    <property type="term" value="C:XPC complex"/>
    <property type="evidence" value="ECO:0007669"/>
    <property type="project" value="TreeGrafter"/>
</dbReference>
<accession>A0A8S2AHX5</accession>
<reference evidence="27" key="1">
    <citation type="submission" date="2021-01" db="EMBL/GenBank/DDBJ databases">
        <authorList>
            <person name="Bezrukov I."/>
        </authorList>
    </citation>
    <scope>NUCLEOTIDE SEQUENCE</scope>
</reference>
<dbReference type="GO" id="GO:0004185">
    <property type="term" value="F:serine-type carboxypeptidase activity"/>
    <property type="evidence" value="ECO:0007669"/>
    <property type="project" value="InterPro"/>
</dbReference>
<dbReference type="Gene3D" id="3.90.260.10">
    <property type="entry name" value="Transglutaminase-like"/>
    <property type="match status" value="1"/>
</dbReference>
<dbReference type="PANTHER" id="PTHR12135">
    <property type="entry name" value="DNA REPAIR PROTEIN XP-C / RAD4"/>
    <property type="match status" value="1"/>
</dbReference>
<proteinExistence type="inferred from homology"/>
<feature type="coiled-coil region" evidence="21">
    <location>
        <begin position="1309"/>
        <end position="1336"/>
    </location>
</feature>
<dbReference type="PANTHER" id="PTHR12135:SF0">
    <property type="entry name" value="DNA REPAIR PROTEIN COMPLEMENTING XP-C CELLS"/>
    <property type="match status" value="1"/>
</dbReference>
<evidence type="ECO:0000256" key="14">
    <source>
        <dbReference type="ARBA" id="ARBA00023136"/>
    </source>
</evidence>
<dbReference type="InterPro" id="IPR029058">
    <property type="entry name" value="AB_hydrolase_fold"/>
</dbReference>
<dbReference type="Pfam" id="PF17830">
    <property type="entry name" value="STI1-HOP_DP"/>
    <property type="match status" value="1"/>
</dbReference>
<feature type="compositionally biased region" description="Basic and acidic residues" evidence="22">
    <location>
        <begin position="223"/>
        <end position="234"/>
    </location>
</feature>
<keyword evidence="9" id="KW-0227">DNA damage</keyword>
<feature type="compositionally biased region" description="Pro residues" evidence="22">
    <location>
        <begin position="161"/>
        <end position="171"/>
    </location>
</feature>
<evidence type="ECO:0000259" key="24">
    <source>
        <dbReference type="SMART" id="SM01030"/>
    </source>
</evidence>
<evidence type="ECO:0000256" key="6">
    <source>
        <dbReference type="ARBA" id="ARBA00022640"/>
    </source>
</evidence>
<feature type="domain" description="Rad4 beta-hairpin" evidence="24">
    <location>
        <begin position="1119"/>
        <end position="1170"/>
    </location>
</feature>
<evidence type="ECO:0000256" key="12">
    <source>
        <dbReference type="ARBA" id="ARBA00022946"/>
    </source>
</evidence>
<dbReference type="Gene3D" id="3.30.70.2460">
    <property type="entry name" value="Rad4, beta-hairpin domain BHD3"/>
    <property type="match status" value="1"/>
</dbReference>
<evidence type="ECO:0000256" key="4">
    <source>
        <dbReference type="ARBA" id="ARBA00022448"/>
    </source>
</evidence>
<evidence type="ECO:0000313" key="27">
    <source>
        <dbReference type="EMBL" id="CAE6104886.1"/>
    </source>
</evidence>
<keyword evidence="14" id="KW-0472">Membrane</keyword>
<dbReference type="GO" id="GO:0000111">
    <property type="term" value="C:nucleotide-excision repair factor 2 complex"/>
    <property type="evidence" value="ECO:0007669"/>
    <property type="project" value="TreeGrafter"/>
</dbReference>
<feature type="compositionally biased region" description="Low complexity" evidence="22">
    <location>
        <begin position="172"/>
        <end position="200"/>
    </location>
</feature>
<dbReference type="GO" id="GO:0003697">
    <property type="term" value="F:single-stranded DNA binding"/>
    <property type="evidence" value="ECO:0007669"/>
    <property type="project" value="TreeGrafter"/>
</dbReference>
<dbReference type="SUPFAM" id="SSF54001">
    <property type="entry name" value="Cysteine proteinases"/>
    <property type="match status" value="1"/>
</dbReference>
<keyword evidence="8" id="KW-0677">Repeat</keyword>
<keyword evidence="5" id="KW-0150">Chloroplast</keyword>
<dbReference type="GO" id="GO:0006298">
    <property type="term" value="P:mismatch repair"/>
    <property type="evidence" value="ECO:0007669"/>
    <property type="project" value="TreeGrafter"/>
</dbReference>
<dbReference type="InterPro" id="IPR001563">
    <property type="entry name" value="Peptidase_S10"/>
</dbReference>
<dbReference type="InterPro" id="IPR041243">
    <property type="entry name" value="STI1/HOP_DP"/>
</dbReference>
<evidence type="ECO:0000256" key="20">
    <source>
        <dbReference type="ARBA" id="ARBA00082202"/>
    </source>
</evidence>
<dbReference type="PRINTS" id="PR00724">
    <property type="entry name" value="CRBOXYPTASEC"/>
</dbReference>
<keyword evidence="15" id="KW-0234">DNA repair</keyword>
<dbReference type="Pfam" id="PF00450">
    <property type="entry name" value="Peptidase_S10"/>
    <property type="match status" value="2"/>
</dbReference>
<dbReference type="Pfam" id="PF10405">
    <property type="entry name" value="BHD_3"/>
    <property type="match status" value="1"/>
</dbReference>
<feature type="compositionally biased region" description="Polar residues" evidence="22">
    <location>
        <begin position="885"/>
        <end position="908"/>
    </location>
</feature>
<dbReference type="InterPro" id="IPR002931">
    <property type="entry name" value="Transglutaminase-like"/>
</dbReference>
<evidence type="ECO:0000256" key="8">
    <source>
        <dbReference type="ARBA" id="ARBA00022737"/>
    </source>
</evidence>
<evidence type="ECO:0000256" key="18">
    <source>
        <dbReference type="ARBA" id="ARBA00060470"/>
    </source>
</evidence>
<evidence type="ECO:0000256" key="17">
    <source>
        <dbReference type="ARBA" id="ARBA00056414"/>
    </source>
</evidence>
<dbReference type="Pfam" id="PF10403">
    <property type="entry name" value="BHD_1"/>
    <property type="match status" value="1"/>
</dbReference>
<evidence type="ECO:0000256" key="16">
    <source>
        <dbReference type="ARBA" id="ARBA00023242"/>
    </source>
</evidence>
<feature type="domain" description="Rad4 beta-hairpin" evidence="26">
    <location>
        <begin position="1242"/>
        <end position="1316"/>
    </location>
</feature>